<comment type="caution">
    <text evidence="1">The sequence shown here is derived from an EMBL/GenBank/DDBJ whole genome shotgun (WGS) entry which is preliminary data.</text>
</comment>
<feature type="non-terminal residue" evidence="1">
    <location>
        <position position="1"/>
    </location>
</feature>
<evidence type="ECO:0000313" key="1">
    <source>
        <dbReference type="EMBL" id="KAK7072628.1"/>
    </source>
</evidence>
<proteinExistence type="predicted"/>
<protein>
    <submittedName>
        <fullName evidence="1">Uncharacterized protein</fullName>
    </submittedName>
</protein>
<dbReference type="EMBL" id="JAXCGZ010013399">
    <property type="protein sequence ID" value="KAK7072628.1"/>
    <property type="molecule type" value="Genomic_DNA"/>
</dbReference>
<name>A0AAN8X1L2_HALRR</name>
<accession>A0AAN8X1L2</accession>
<keyword evidence="2" id="KW-1185">Reference proteome</keyword>
<evidence type="ECO:0000313" key="2">
    <source>
        <dbReference type="Proteomes" id="UP001381693"/>
    </source>
</evidence>
<dbReference type="Proteomes" id="UP001381693">
    <property type="component" value="Unassembled WGS sequence"/>
</dbReference>
<dbReference type="AlphaFoldDB" id="A0AAN8X1L2"/>
<reference evidence="1 2" key="1">
    <citation type="submission" date="2023-11" db="EMBL/GenBank/DDBJ databases">
        <title>Halocaridina rubra genome assembly.</title>
        <authorList>
            <person name="Smith C."/>
        </authorList>
    </citation>
    <scope>NUCLEOTIDE SEQUENCE [LARGE SCALE GENOMIC DNA]</scope>
    <source>
        <strain evidence="1">EP-1</strain>
        <tissue evidence="1">Whole</tissue>
    </source>
</reference>
<sequence length="55" mass="5868">MEDSLCFVAPVSPLPGIVSVEELIRDNQDDISKSGFLSSQDTGKAICALTQLINT</sequence>
<gene>
    <name evidence="1" type="ORF">SK128_000627</name>
</gene>
<organism evidence="1 2">
    <name type="scientific">Halocaridina rubra</name>
    <name type="common">Hawaiian red shrimp</name>
    <dbReference type="NCBI Taxonomy" id="373956"/>
    <lineage>
        <taxon>Eukaryota</taxon>
        <taxon>Metazoa</taxon>
        <taxon>Ecdysozoa</taxon>
        <taxon>Arthropoda</taxon>
        <taxon>Crustacea</taxon>
        <taxon>Multicrustacea</taxon>
        <taxon>Malacostraca</taxon>
        <taxon>Eumalacostraca</taxon>
        <taxon>Eucarida</taxon>
        <taxon>Decapoda</taxon>
        <taxon>Pleocyemata</taxon>
        <taxon>Caridea</taxon>
        <taxon>Atyoidea</taxon>
        <taxon>Atyidae</taxon>
        <taxon>Halocaridina</taxon>
    </lineage>
</organism>